<feature type="region of interest" description="Disordered" evidence="1">
    <location>
        <begin position="175"/>
        <end position="244"/>
    </location>
</feature>
<feature type="compositionally biased region" description="Low complexity" evidence="1">
    <location>
        <begin position="213"/>
        <end position="233"/>
    </location>
</feature>
<feature type="compositionally biased region" description="Pro residues" evidence="1">
    <location>
        <begin position="129"/>
        <end position="138"/>
    </location>
</feature>
<accession>A0A1S2N3R5</accession>
<feature type="compositionally biased region" description="Low complexity" evidence="1">
    <location>
        <begin position="118"/>
        <end position="128"/>
    </location>
</feature>
<name>A0A1S2N3R5_9BURK</name>
<feature type="compositionally biased region" description="Low complexity" evidence="1">
    <location>
        <begin position="188"/>
        <end position="205"/>
    </location>
</feature>
<reference evidence="2 3" key="1">
    <citation type="submission" date="2014-10" db="EMBL/GenBank/DDBJ databases">
        <authorList>
            <person name="Seo M.-J."/>
            <person name="Seok Y.J."/>
            <person name="Cha I.-T."/>
        </authorList>
    </citation>
    <scope>NUCLEOTIDE SEQUENCE [LARGE SCALE GENOMIC DNA]</scope>
    <source>
        <strain evidence="2 3">NEU</strain>
    </source>
</reference>
<dbReference type="EMBL" id="JRYB01000001">
    <property type="protein sequence ID" value="OIJ39711.1"/>
    <property type="molecule type" value="Genomic_DNA"/>
</dbReference>
<evidence type="ECO:0000313" key="3">
    <source>
        <dbReference type="Proteomes" id="UP000180246"/>
    </source>
</evidence>
<comment type="caution">
    <text evidence="2">The sequence shown here is derived from an EMBL/GenBank/DDBJ whole genome shotgun (WGS) entry which is preliminary data.</text>
</comment>
<dbReference type="RefSeq" id="WP_071360627.1">
    <property type="nucleotide sequence ID" value="NZ_DALZDZ010000028.1"/>
</dbReference>
<dbReference type="AlphaFoldDB" id="A0A1S2N3R5"/>
<evidence type="ECO:0000313" key="2">
    <source>
        <dbReference type="EMBL" id="OIJ39711.1"/>
    </source>
</evidence>
<sequence length="244" mass="24198">MLNQPMPGMTDTLEFVKNLWGGMNIPGAMPGMGGMPMPGAGLSVDDLDKKIADLKAVESWLNLNLGMLRGSIQALEIQRGTLATLKAMGDSMAQAMSQTGAASDAAMAPFAQFFTQAAQAAARPADSATPPPPAPPSAPASETAQPPQGAEAAHAAMPAAVAWWNLLQDQFRQAVASAMPPDSASPDKAGGAPSDGGADSPAAGAATGGAGAGKASAGQSANAQNGNGNPAPARRGARGKSDKA</sequence>
<gene>
    <name evidence="2" type="ORF">LO55_934</name>
</gene>
<dbReference type="Proteomes" id="UP000180246">
    <property type="component" value="Unassembled WGS sequence"/>
</dbReference>
<feature type="region of interest" description="Disordered" evidence="1">
    <location>
        <begin position="118"/>
        <end position="154"/>
    </location>
</feature>
<dbReference type="InterPro" id="IPR050026">
    <property type="entry name" value="PHA_gran_PhaM_N"/>
</dbReference>
<organism evidence="2 3">
    <name type="scientific">Massilia timonae</name>
    <dbReference type="NCBI Taxonomy" id="47229"/>
    <lineage>
        <taxon>Bacteria</taxon>
        <taxon>Pseudomonadati</taxon>
        <taxon>Pseudomonadota</taxon>
        <taxon>Betaproteobacteria</taxon>
        <taxon>Burkholderiales</taxon>
        <taxon>Oxalobacteraceae</taxon>
        <taxon>Telluria group</taxon>
        <taxon>Massilia</taxon>
    </lineage>
</organism>
<evidence type="ECO:0000256" key="1">
    <source>
        <dbReference type="SAM" id="MobiDB-lite"/>
    </source>
</evidence>
<dbReference type="NCBIfam" id="NF043076">
    <property type="entry name" value="PHA_gran_PhaM"/>
    <property type="match status" value="1"/>
</dbReference>
<protein>
    <submittedName>
        <fullName evidence="2">Uncharacterized protein</fullName>
    </submittedName>
</protein>
<proteinExistence type="predicted"/>
<feature type="compositionally biased region" description="Low complexity" evidence="1">
    <location>
        <begin position="139"/>
        <end position="154"/>
    </location>
</feature>